<dbReference type="RefSeq" id="XP_025021296.1">
    <property type="nucleotide sequence ID" value="XM_025165528.1"/>
</dbReference>
<organism evidence="2 3">
    <name type="scientific">Python bivittatus</name>
    <name type="common">Burmese python</name>
    <name type="synonym">Python molurus bivittatus</name>
    <dbReference type="NCBI Taxonomy" id="176946"/>
    <lineage>
        <taxon>Eukaryota</taxon>
        <taxon>Metazoa</taxon>
        <taxon>Chordata</taxon>
        <taxon>Craniata</taxon>
        <taxon>Vertebrata</taxon>
        <taxon>Euteleostomi</taxon>
        <taxon>Lepidosauria</taxon>
        <taxon>Squamata</taxon>
        <taxon>Bifurcata</taxon>
        <taxon>Unidentata</taxon>
        <taxon>Episquamata</taxon>
        <taxon>Toxicofera</taxon>
        <taxon>Serpentes</taxon>
        <taxon>Henophidia</taxon>
        <taxon>Pythonidae</taxon>
        <taxon>Python</taxon>
    </lineage>
</organism>
<gene>
    <name evidence="3" type="primary">FAM169A</name>
</gene>
<dbReference type="InterPro" id="IPR029625">
    <property type="entry name" value="FAM169"/>
</dbReference>
<evidence type="ECO:0000313" key="2">
    <source>
        <dbReference type="Proteomes" id="UP000695026"/>
    </source>
</evidence>
<reference evidence="3" key="1">
    <citation type="submission" date="2025-08" db="UniProtKB">
        <authorList>
            <consortium name="RefSeq"/>
        </authorList>
    </citation>
    <scope>IDENTIFICATION</scope>
    <source>
        <tissue evidence="3">Liver</tissue>
    </source>
</reference>
<feature type="compositionally biased region" description="Basic residues" evidence="1">
    <location>
        <begin position="672"/>
        <end position="691"/>
    </location>
</feature>
<feature type="region of interest" description="Disordered" evidence="1">
    <location>
        <begin position="1"/>
        <end position="21"/>
    </location>
</feature>
<dbReference type="OrthoDB" id="8954808at2759"/>
<proteinExistence type="predicted"/>
<feature type="compositionally biased region" description="Basic residues" evidence="1">
    <location>
        <begin position="370"/>
        <end position="381"/>
    </location>
</feature>
<sequence>MNASDTENGEGEEKGRDDDDQIRRLAAASTVAGGGMAFPVDLLDNYSHEDLESSGEDYLSELRCGDPENPEYLSLVDNIKVPICLSTVGFIPLYGGEERHKVLALFAPEDSLAAVALFLADQWWTIDDILRTSSPSREGLLRVKSIGERVVLYVLNRIIYRKQEIEKNEVPFLCHGSHDYAKILWKKGMAIGFYSIKLPGSICSAFLTQSYQLPVLDTMFVRKKHQSKDFGLLMLEDFVDSFTEDALGLRFPLTSFMHAACQKYFERYPGDRDLLWEVEGIGHWHQRTPIASVLQRESLKHKALQIEANASQNEERFLHTAMDNSPSNEQAADPRETHLSVDAHKNKDGFDVYEGTSEEPVALPIPTRSRSNHLKRPKLGKRIQEPEIPEAEDVNASQTSGNRLDPITHVSERSEELIDEMEEKVMESEQEKLVESPKHSVQDTAQLCLPSEKQDDKEETDVEPINGEVMENAIKVSIVTEGSTANEVLDGESKLQPDSSEETTLTLLVPLILDSSGKSIEDSDDNISDKVENMADSEVPAEEEQMTQRKRANADPVSAAEKESSNNGLLNSVAVEAPEDAISENVSPNTTSSLEEQSEEGGSDSPEAPVALGQGALMMVELEDISYQQHPEGQKNQMDEQSEESAEPVSERAADSSSEEAEIEVPVIDRRTLRRKAKGYKGPPKKKGKLI</sequence>
<dbReference type="Proteomes" id="UP000695026">
    <property type="component" value="Unplaced"/>
</dbReference>
<dbReference type="AlphaFoldDB" id="A0A9F5IPK5"/>
<evidence type="ECO:0000256" key="1">
    <source>
        <dbReference type="SAM" id="MobiDB-lite"/>
    </source>
</evidence>
<feature type="compositionally biased region" description="Basic and acidic residues" evidence="1">
    <location>
        <begin position="11"/>
        <end position="21"/>
    </location>
</feature>
<protein>
    <submittedName>
        <fullName evidence="3">Soluble lamin-associated protein of 75 kDa isoform X1</fullName>
    </submittedName>
</protein>
<dbReference type="GeneID" id="103058367"/>
<feature type="region of interest" description="Disordered" evidence="1">
    <location>
        <begin position="362"/>
        <end position="408"/>
    </location>
</feature>
<feature type="region of interest" description="Disordered" evidence="1">
    <location>
        <begin position="513"/>
        <end position="691"/>
    </location>
</feature>
<dbReference type="CTD" id="26049"/>
<accession>A0A9F5IPK5</accession>
<dbReference type="PANTHER" id="PTHR22442:SF3">
    <property type="entry name" value="SOLUBLE LAMIN-ASSOCIATED PROTEIN OF 75 KDA"/>
    <property type="match status" value="1"/>
</dbReference>
<keyword evidence="2" id="KW-1185">Reference proteome</keyword>
<dbReference type="PANTHER" id="PTHR22442">
    <property type="match status" value="1"/>
</dbReference>
<name>A0A9F5IPK5_PYTBI</name>
<evidence type="ECO:0000313" key="3">
    <source>
        <dbReference type="RefSeq" id="XP_025021296.1"/>
    </source>
</evidence>
<feature type="compositionally biased region" description="Polar residues" evidence="1">
    <location>
        <begin position="626"/>
        <end position="636"/>
    </location>
</feature>
<dbReference type="OMA" id="DQTHKVL"/>